<dbReference type="Proteomes" id="UP001596422">
    <property type="component" value="Unassembled WGS sequence"/>
</dbReference>
<sequence length="44" mass="4867">MITPGPLFSVSGQFRNCLRISYAHPWDGCRIEAPGRLPELLLGP</sequence>
<organism evidence="1 2">
    <name type="scientific">Marinobacterium aestuariivivens</name>
    <dbReference type="NCBI Taxonomy" id="1698799"/>
    <lineage>
        <taxon>Bacteria</taxon>
        <taxon>Pseudomonadati</taxon>
        <taxon>Pseudomonadota</taxon>
        <taxon>Gammaproteobacteria</taxon>
        <taxon>Oceanospirillales</taxon>
        <taxon>Oceanospirillaceae</taxon>
        <taxon>Marinobacterium</taxon>
    </lineage>
</organism>
<proteinExistence type="predicted"/>
<name>A0ABW2A5J9_9GAMM</name>
<reference evidence="2" key="1">
    <citation type="journal article" date="2019" name="Int. J. Syst. Evol. Microbiol.">
        <title>The Global Catalogue of Microorganisms (GCM) 10K type strain sequencing project: providing services to taxonomists for standard genome sequencing and annotation.</title>
        <authorList>
            <consortium name="The Broad Institute Genomics Platform"/>
            <consortium name="The Broad Institute Genome Sequencing Center for Infectious Disease"/>
            <person name="Wu L."/>
            <person name="Ma J."/>
        </authorList>
    </citation>
    <scope>NUCLEOTIDE SEQUENCE [LARGE SCALE GENOMIC DNA]</scope>
    <source>
        <strain evidence="2">NBRC 111756</strain>
    </source>
</reference>
<evidence type="ECO:0000313" key="2">
    <source>
        <dbReference type="Proteomes" id="UP001596422"/>
    </source>
</evidence>
<evidence type="ECO:0000313" key="1">
    <source>
        <dbReference type="EMBL" id="MFC6672791.1"/>
    </source>
</evidence>
<accession>A0ABW2A5J9</accession>
<dbReference type="EMBL" id="JBHSWE010000001">
    <property type="protein sequence ID" value="MFC6672791.1"/>
    <property type="molecule type" value="Genomic_DNA"/>
</dbReference>
<dbReference type="RefSeq" id="WP_379911209.1">
    <property type="nucleotide sequence ID" value="NZ_JBHSWE010000001.1"/>
</dbReference>
<gene>
    <name evidence="1" type="ORF">ACFQDL_23950</name>
</gene>
<comment type="caution">
    <text evidence="1">The sequence shown here is derived from an EMBL/GenBank/DDBJ whole genome shotgun (WGS) entry which is preliminary data.</text>
</comment>
<protein>
    <submittedName>
        <fullName evidence="1">Uncharacterized protein</fullName>
    </submittedName>
</protein>
<keyword evidence="2" id="KW-1185">Reference proteome</keyword>